<protein>
    <submittedName>
        <fullName evidence="1">Uncharacterized protein</fullName>
    </submittedName>
</protein>
<sequence length="145" mass="15866">MMPAMESKILSHPFSFQPAGKMTKALLPSLETESFKNFPAILLLDSSMKSLELSLIRLHQLADFDFLNLPQALNSQKTTGSGKKMENVLPLPCSETLRISPLLPTTLRSNRLLSTTTALAEPPIIAQECKNDRTNTTAGLTNPKG</sequence>
<proteinExistence type="predicted"/>
<name>A0A7C8YUX1_OPUST</name>
<dbReference type="EMBL" id="GISG01061851">
    <property type="protein sequence ID" value="MBA4627396.1"/>
    <property type="molecule type" value="Transcribed_RNA"/>
</dbReference>
<reference evidence="1" key="2">
    <citation type="submission" date="2020-07" db="EMBL/GenBank/DDBJ databases">
        <authorList>
            <person name="Vera ALvarez R."/>
            <person name="Arias-Moreno D.M."/>
            <person name="Jimenez-Jacinto V."/>
            <person name="Jimenez-Bremont J.F."/>
            <person name="Swaminathan K."/>
            <person name="Moose S.P."/>
            <person name="Guerrero-Gonzalez M.L."/>
            <person name="Marino-Ramirez L."/>
            <person name="Landsman D."/>
            <person name="Rodriguez-Kessler M."/>
            <person name="Delgado-Sanchez P."/>
        </authorList>
    </citation>
    <scope>NUCLEOTIDE SEQUENCE</scope>
    <source>
        <tissue evidence="1">Cladode</tissue>
    </source>
</reference>
<evidence type="ECO:0000313" key="1">
    <source>
        <dbReference type="EMBL" id="MBA4627396.1"/>
    </source>
</evidence>
<organism evidence="1">
    <name type="scientific">Opuntia streptacantha</name>
    <name type="common">Prickly pear cactus</name>
    <name type="synonym">Opuntia cardona</name>
    <dbReference type="NCBI Taxonomy" id="393608"/>
    <lineage>
        <taxon>Eukaryota</taxon>
        <taxon>Viridiplantae</taxon>
        <taxon>Streptophyta</taxon>
        <taxon>Embryophyta</taxon>
        <taxon>Tracheophyta</taxon>
        <taxon>Spermatophyta</taxon>
        <taxon>Magnoliopsida</taxon>
        <taxon>eudicotyledons</taxon>
        <taxon>Gunneridae</taxon>
        <taxon>Pentapetalae</taxon>
        <taxon>Caryophyllales</taxon>
        <taxon>Cactineae</taxon>
        <taxon>Cactaceae</taxon>
        <taxon>Opuntioideae</taxon>
        <taxon>Opuntia</taxon>
    </lineage>
</organism>
<dbReference type="AlphaFoldDB" id="A0A7C8YUX1"/>
<accession>A0A7C8YUX1</accession>
<reference evidence="1" key="1">
    <citation type="journal article" date="2013" name="J. Plant Res.">
        <title>Effect of fungi and light on seed germination of three Opuntia species from semiarid lands of central Mexico.</title>
        <authorList>
            <person name="Delgado-Sanchez P."/>
            <person name="Jimenez-Bremont J.F."/>
            <person name="Guerrero-Gonzalez Mde L."/>
            <person name="Flores J."/>
        </authorList>
    </citation>
    <scope>NUCLEOTIDE SEQUENCE</scope>
    <source>
        <tissue evidence="1">Cladode</tissue>
    </source>
</reference>